<dbReference type="OrthoDB" id="423355at2"/>
<dbReference type="InterPro" id="IPR004155">
    <property type="entry name" value="PBS_lyase_HEAT"/>
</dbReference>
<evidence type="ECO:0000256" key="1">
    <source>
        <dbReference type="ARBA" id="ARBA00009299"/>
    </source>
</evidence>
<keyword evidence="4 6" id="KW-0456">Lyase</keyword>
<evidence type="ECO:0000256" key="3">
    <source>
        <dbReference type="ARBA" id="ARBA00022738"/>
    </source>
</evidence>
<evidence type="ECO:0000313" key="7">
    <source>
        <dbReference type="Proteomes" id="UP000053372"/>
    </source>
</evidence>
<dbReference type="PANTHER" id="PTHR12697:SF5">
    <property type="entry name" value="DEOXYHYPUSINE HYDROXYLASE"/>
    <property type="match status" value="1"/>
</dbReference>
<organism evidence="6 7">
    <name type="scientific">Mastigocoleus testarum BC008</name>
    <dbReference type="NCBI Taxonomy" id="371196"/>
    <lineage>
        <taxon>Bacteria</taxon>
        <taxon>Bacillati</taxon>
        <taxon>Cyanobacteriota</taxon>
        <taxon>Cyanophyceae</taxon>
        <taxon>Nostocales</taxon>
        <taxon>Hapalosiphonaceae</taxon>
        <taxon>Mastigocoleus</taxon>
    </lineage>
</organism>
<evidence type="ECO:0000256" key="2">
    <source>
        <dbReference type="ARBA" id="ARBA00022549"/>
    </source>
</evidence>
<dbReference type="GO" id="GO:0016491">
    <property type="term" value="F:oxidoreductase activity"/>
    <property type="evidence" value="ECO:0007669"/>
    <property type="project" value="TreeGrafter"/>
</dbReference>
<keyword evidence="7" id="KW-1185">Reference proteome</keyword>
<dbReference type="Pfam" id="PF13646">
    <property type="entry name" value="HEAT_2"/>
    <property type="match status" value="2"/>
</dbReference>
<dbReference type="Proteomes" id="UP000053372">
    <property type="component" value="Unassembled WGS sequence"/>
</dbReference>
<protein>
    <submittedName>
        <fullName evidence="6">Phycocyanobilin lyase</fullName>
    </submittedName>
</protein>
<dbReference type="GO" id="GO:0030089">
    <property type="term" value="C:phycobilisome"/>
    <property type="evidence" value="ECO:0007669"/>
    <property type="project" value="UniProtKB-KW"/>
</dbReference>
<gene>
    <name evidence="5" type="ORF">BC008_40280</name>
    <name evidence="6" type="ORF">BC008_41255</name>
</gene>
<keyword evidence="2" id="KW-0042">Antenna complex</keyword>
<dbReference type="PANTHER" id="PTHR12697">
    <property type="entry name" value="PBS LYASE HEAT-LIKE PROTEIN"/>
    <property type="match status" value="1"/>
</dbReference>
<sequence length="220" mass="24632">MELQEIKANLNNSDFSYRLKAIDALNSYQSEIAVPLLKTKLYDSEFLVRSRVAMSLAKQQTSESFAALMEMMKLDDTPNVRAEAANSLSLFGKVSIPHLVATFYQDDHWIVRRSIIAVLVEMECPEDLFDVSLVALKDEDLTVQESGVDVLGVLANTSKSAEALTKLLELANHELQNIRLRAAYALKRFDNPQAKAALEKLRKDPDHRVVGAALENLLEK</sequence>
<dbReference type="InterPro" id="IPR016024">
    <property type="entry name" value="ARM-type_fold"/>
</dbReference>
<dbReference type="EMBL" id="LMTZ01000118">
    <property type="protein sequence ID" value="KST64745.1"/>
    <property type="molecule type" value="Genomic_DNA"/>
</dbReference>
<dbReference type="RefSeq" id="WP_027844972.1">
    <property type="nucleotide sequence ID" value="NZ_LMTZ01000118.1"/>
</dbReference>
<dbReference type="InterPro" id="IPR011989">
    <property type="entry name" value="ARM-like"/>
</dbReference>
<dbReference type="EMBL" id="LMTZ01000129">
    <property type="protein sequence ID" value="KST64035.1"/>
    <property type="molecule type" value="Genomic_DNA"/>
</dbReference>
<name>A0A0V7ZJD5_9CYAN</name>
<comment type="caution">
    <text evidence="6">The sequence shown here is derived from an EMBL/GenBank/DDBJ whole genome shotgun (WGS) entry which is preliminary data.</text>
</comment>
<dbReference type="SMART" id="SM00567">
    <property type="entry name" value="EZ_HEAT"/>
    <property type="match status" value="5"/>
</dbReference>
<dbReference type="AlphaFoldDB" id="A0A0V7ZJD5"/>
<evidence type="ECO:0000313" key="6">
    <source>
        <dbReference type="EMBL" id="KST64745.1"/>
    </source>
</evidence>
<comment type="similarity">
    <text evidence="1">Belongs to the CpcE/RpcE/PecE family.</text>
</comment>
<keyword evidence="3" id="KW-0605">Phycobilisome</keyword>
<dbReference type="Gene3D" id="1.25.10.10">
    <property type="entry name" value="Leucine-rich Repeat Variant"/>
    <property type="match status" value="2"/>
</dbReference>
<dbReference type="SUPFAM" id="SSF48371">
    <property type="entry name" value="ARM repeat"/>
    <property type="match status" value="1"/>
</dbReference>
<evidence type="ECO:0000256" key="4">
    <source>
        <dbReference type="ARBA" id="ARBA00023239"/>
    </source>
</evidence>
<dbReference type="GO" id="GO:0016829">
    <property type="term" value="F:lyase activity"/>
    <property type="evidence" value="ECO:0007669"/>
    <property type="project" value="UniProtKB-KW"/>
</dbReference>
<reference evidence="6 7" key="1">
    <citation type="journal article" date="2015" name="Genome Announc.">
        <title>Draft Genome of the Euendolithic (true boring) Cyanobacterium Mastigocoleus testarum strain BC008.</title>
        <authorList>
            <person name="Guida B.S."/>
            <person name="Garcia-Pichel F."/>
        </authorList>
    </citation>
    <scope>NUCLEOTIDE SEQUENCE [LARGE SCALE GENOMIC DNA]</scope>
    <source>
        <strain evidence="6 7">BC008</strain>
    </source>
</reference>
<evidence type="ECO:0000313" key="5">
    <source>
        <dbReference type="EMBL" id="KST64035.1"/>
    </source>
</evidence>
<proteinExistence type="inferred from homology"/>
<accession>A0A0V7ZJD5</accession>